<dbReference type="InterPro" id="IPR036663">
    <property type="entry name" value="Fumarylacetoacetase_C_sf"/>
</dbReference>
<evidence type="ECO:0000259" key="3">
    <source>
        <dbReference type="Pfam" id="PF01557"/>
    </source>
</evidence>
<gene>
    <name evidence="4" type="ordered locus">Mcup_0874</name>
</gene>
<accession>F4G2D1</accession>
<dbReference type="HOGENOM" id="CLU_028458_3_1_2"/>
<dbReference type="GO" id="GO:0019752">
    <property type="term" value="P:carboxylic acid metabolic process"/>
    <property type="evidence" value="ECO:0007669"/>
    <property type="project" value="UniProtKB-ARBA"/>
</dbReference>
<dbReference type="KEGG" id="mcn:Mcup_0874"/>
<dbReference type="RefSeq" id="WP_013737477.1">
    <property type="nucleotide sequence ID" value="NC_015435.1"/>
</dbReference>
<feature type="domain" description="Fumarylacetoacetase-like C-terminal" evidence="3">
    <location>
        <begin position="86"/>
        <end position="298"/>
    </location>
</feature>
<name>F4G2D1_METCR</name>
<keyword evidence="2" id="KW-0479">Metal-binding</keyword>
<keyword evidence="5" id="KW-1185">Reference proteome</keyword>
<protein>
    <submittedName>
        <fullName evidence="4">5-carboxymethyl-2-hydroxymuconate Delta-isomerase</fullName>
    </submittedName>
</protein>
<dbReference type="GeneID" id="10493065"/>
<dbReference type="PATRIC" id="fig|1006006.8.peg.872"/>
<dbReference type="PANTHER" id="PTHR42796:SF4">
    <property type="entry name" value="FUMARYLACETOACETATE HYDROLASE DOMAIN-CONTAINING PROTEIN 2A"/>
    <property type="match status" value="1"/>
</dbReference>
<evidence type="ECO:0000256" key="1">
    <source>
        <dbReference type="ARBA" id="ARBA00010211"/>
    </source>
</evidence>
<sequence length="301" mass="33621">MRIFSFIKQGKERVGIEKDSKRLDLYEGYRLKYGTDSAPDFLTDMKKLISLGVPALNIVSEIQTSWPKEAELTEVDWLPPVTNPDKVLCPAVNYKAHGQEAGTPPPAKPYFFTKFPSSLIGNEKPIVKPRVTEKLDWEVELGVIIGKSCKYVRPDQAMNCVFGFTVFNDVSVRDWQFPEGWPKVLNPYGQNWVWGKAMDRTTPVGPIIVTKDEIRDPSSLSMWLKVNGEKEQEGNTKDLVFSVQELVSWASMGITLSPGDIISTGTPPGVGFAKNKYLKAGDVVEAHVEGIGTLRNKVEQE</sequence>
<dbReference type="PANTHER" id="PTHR42796">
    <property type="entry name" value="FUMARYLACETOACETATE HYDROLASE DOMAIN-CONTAINING PROTEIN 2A-RELATED"/>
    <property type="match status" value="1"/>
</dbReference>
<evidence type="ECO:0000256" key="2">
    <source>
        <dbReference type="ARBA" id="ARBA00022723"/>
    </source>
</evidence>
<dbReference type="InterPro" id="IPR011234">
    <property type="entry name" value="Fumarylacetoacetase-like_C"/>
</dbReference>
<evidence type="ECO:0000313" key="4">
    <source>
        <dbReference type="EMBL" id="AEB94979.1"/>
    </source>
</evidence>
<dbReference type="eggNOG" id="arCOG00235">
    <property type="taxonomic scope" value="Archaea"/>
</dbReference>
<organism evidence="4 5">
    <name type="scientific">Metallosphaera cuprina (strain Ar-4)</name>
    <dbReference type="NCBI Taxonomy" id="1006006"/>
    <lineage>
        <taxon>Archaea</taxon>
        <taxon>Thermoproteota</taxon>
        <taxon>Thermoprotei</taxon>
        <taxon>Sulfolobales</taxon>
        <taxon>Sulfolobaceae</taxon>
        <taxon>Metallosphaera</taxon>
    </lineage>
</organism>
<reference evidence="4 5" key="1">
    <citation type="journal article" date="2011" name="J. Bacteriol.">
        <title>Complete genome sequence of Metallosphaera cuprina, a metal sulfide-oxidizing archaeon from a hot spring.</title>
        <authorList>
            <person name="Liu L.J."/>
            <person name="You X.Y."/>
            <person name="Zheng H."/>
            <person name="Wang S."/>
            <person name="Jiang C.Y."/>
            <person name="Liu S.J."/>
        </authorList>
    </citation>
    <scope>NUCLEOTIDE SEQUENCE [LARGE SCALE GENOMIC DNA]</scope>
    <source>
        <strain evidence="4 5">Ar-4</strain>
    </source>
</reference>
<dbReference type="STRING" id="1006006.Mcup_0874"/>
<dbReference type="OrthoDB" id="6242at2157"/>
<dbReference type="SUPFAM" id="SSF56529">
    <property type="entry name" value="FAH"/>
    <property type="match status" value="1"/>
</dbReference>
<dbReference type="FunFam" id="3.90.850.10:FF:000002">
    <property type="entry name" value="2-hydroxyhepta-2,4-diene-1,7-dioate isomerase"/>
    <property type="match status" value="1"/>
</dbReference>
<dbReference type="Gene3D" id="3.90.850.10">
    <property type="entry name" value="Fumarylacetoacetase-like, C-terminal domain"/>
    <property type="match status" value="1"/>
</dbReference>
<dbReference type="Proteomes" id="UP000007812">
    <property type="component" value="Chromosome"/>
</dbReference>
<dbReference type="InterPro" id="IPR051121">
    <property type="entry name" value="FAH"/>
</dbReference>
<comment type="similarity">
    <text evidence="1">Belongs to the FAH family.</text>
</comment>
<dbReference type="EMBL" id="CP002656">
    <property type="protein sequence ID" value="AEB94979.1"/>
    <property type="molecule type" value="Genomic_DNA"/>
</dbReference>
<dbReference type="Pfam" id="PF01557">
    <property type="entry name" value="FAA_hydrolase"/>
    <property type="match status" value="1"/>
</dbReference>
<proteinExistence type="inferred from homology"/>
<evidence type="ECO:0000313" key="5">
    <source>
        <dbReference type="Proteomes" id="UP000007812"/>
    </source>
</evidence>
<dbReference type="GO" id="GO:0016853">
    <property type="term" value="F:isomerase activity"/>
    <property type="evidence" value="ECO:0007669"/>
    <property type="project" value="UniProtKB-KW"/>
</dbReference>
<dbReference type="GO" id="GO:0046872">
    <property type="term" value="F:metal ion binding"/>
    <property type="evidence" value="ECO:0007669"/>
    <property type="project" value="UniProtKB-KW"/>
</dbReference>
<dbReference type="AlphaFoldDB" id="F4G2D1"/>